<gene>
    <name evidence="1" type="ORF">SGN30_10395</name>
</gene>
<evidence type="ECO:0000313" key="1">
    <source>
        <dbReference type="EMBL" id="MDX4953824.1"/>
    </source>
</evidence>
<comment type="caution">
    <text evidence="1">The sequence shown here is derived from an EMBL/GenBank/DDBJ whole genome shotgun (WGS) entry which is preliminary data.</text>
</comment>
<dbReference type="InterPro" id="IPR006450">
    <property type="entry name" value="Phage_HK97_gp6-like"/>
</dbReference>
<dbReference type="RefSeq" id="WP_043823522.1">
    <property type="nucleotide sequence ID" value="NZ_JAWWMZ010000003.1"/>
</dbReference>
<dbReference type="Gene3D" id="1.10.3230.30">
    <property type="entry name" value="Phage gp6-like head-tail connector protein"/>
    <property type="match status" value="1"/>
</dbReference>
<sequence length="115" mass="12297">MPKPLVSLEQAKDHLRVVSSLEDADIQLKLSAATGMAVSYLDRGVFADQADLDEALAADTAGPLPMVCTDMVRAGILLILGDLYTNREEVVTGTIATRLPTGARACLRPLRRMGC</sequence>
<name>A0AAJ2QXF1_DELAC</name>
<protein>
    <submittedName>
        <fullName evidence="1">Head-tail connector protein</fullName>
    </submittedName>
</protein>
<evidence type="ECO:0000313" key="2">
    <source>
        <dbReference type="Proteomes" id="UP001287445"/>
    </source>
</evidence>
<organism evidence="1 2">
    <name type="scientific">Delftia acidovorans</name>
    <name type="common">Pseudomonas acidovorans</name>
    <name type="synonym">Comamonas acidovorans</name>
    <dbReference type="NCBI Taxonomy" id="80866"/>
    <lineage>
        <taxon>Bacteria</taxon>
        <taxon>Pseudomonadati</taxon>
        <taxon>Pseudomonadota</taxon>
        <taxon>Betaproteobacteria</taxon>
        <taxon>Burkholderiales</taxon>
        <taxon>Comamonadaceae</taxon>
        <taxon>Delftia</taxon>
    </lineage>
</organism>
<reference evidence="1" key="1">
    <citation type="submission" date="2023-11" db="EMBL/GenBank/DDBJ databases">
        <title>Identification and selenium tolerance of Delftia acidovorans R3-25.</title>
        <authorList>
            <person name="Zhang S."/>
            <person name="Liu Y."/>
            <person name="Guo Y."/>
        </authorList>
    </citation>
    <scope>NUCLEOTIDE SEQUENCE</scope>
    <source>
        <strain evidence="1">R3-25</strain>
    </source>
</reference>
<proteinExistence type="predicted"/>
<dbReference type="CDD" id="cd08054">
    <property type="entry name" value="gp6"/>
    <property type="match status" value="1"/>
</dbReference>
<dbReference type="AlphaFoldDB" id="A0AAJ2QXF1"/>
<accession>A0AAJ2QXF1</accession>
<dbReference type="Proteomes" id="UP001287445">
    <property type="component" value="Unassembled WGS sequence"/>
</dbReference>
<dbReference type="EMBL" id="JAWWMZ010000003">
    <property type="protein sequence ID" value="MDX4953824.1"/>
    <property type="molecule type" value="Genomic_DNA"/>
</dbReference>
<dbReference type="NCBIfam" id="TIGR01560">
    <property type="entry name" value="put_DNA_pack"/>
    <property type="match status" value="1"/>
</dbReference>